<dbReference type="PROSITE" id="PS50869">
    <property type="entry name" value="BRICHOS"/>
    <property type="match status" value="1"/>
</dbReference>
<evidence type="ECO:0000256" key="4">
    <source>
        <dbReference type="ARBA" id="ARBA00022968"/>
    </source>
</evidence>
<comment type="subcellular location">
    <subcellularLocation>
        <location evidence="1 9">Membrane</location>
        <topology evidence="1 9">Single-pass type II membrane protein</topology>
    </subcellularLocation>
</comment>
<keyword evidence="8" id="KW-0325">Glycoprotein</keyword>
<dbReference type="InterPro" id="IPR040145">
    <property type="entry name" value="ITM2"/>
</dbReference>
<evidence type="ECO:0000259" key="10">
    <source>
        <dbReference type="PROSITE" id="PS50869"/>
    </source>
</evidence>
<comment type="similarity">
    <text evidence="2 9">Belongs to the ITM2 family.</text>
</comment>
<dbReference type="PANTHER" id="PTHR10962">
    <property type="entry name" value="INTEGRAL TRANSMEMBRANE PROTEIN 2"/>
    <property type="match status" value="1"/>
</dbReference>
<keyword evidence="3 9" id="KW-0812">Transmembrane</keyword>
<evidence type="ECO:0000256" key="8">
    <source>
        <dbReference type="ARBA" id="ARBA00023180"/>
    </source>
</evidence>
<keyword evidence="6 9" id="KW-0472">Membrane</keyword>
<organism evidence="11 12">
    <name type="scientific">Branchiostoma lanceolatum</name>
    <name type="common">Common lancelet</name>
    <name type="synonym">Amphioxus lanceolatum</name>
    <dbReference type="NCBI Taxonomy" id="7740"/>
    <lineage>
        <taxon>Eukaryota</taxon>
        <taxon>Metazoa</taxon>
        <taxon>Chordata</taxon>
        <taxon>Cephalochordata</taxon>
        <taxon>Leptocardii</taxon>
        <taxon>Amphioxiformes</taxon>
        <taxon>Branchiostomatidae</taxon>
        <taxon>Branchiostoma</taxon>
    </lineage>
</organism>
<keyword evidence="7" id="KW-1015">Disulfide bond</keyword>
<dbReference type="Gene3D" id="3.30.390.150">
    <property type="match status" value="1"/>
</dbReference>
<evidence type="ECO:0000256" key="1">
    <source>
        <dbReference type="ARBA" id="ARBA00004606"/>
    </source>
</evidence>
<dbReference type="GO" id="GO:0042985">
    <property type="term" value="P:negative regulation of amyloid precursor protein biosynthetic process"/>
    <property type="evidence" value="ECO:0007669"/>
    <property type="project" value="TreeGrafter"/>
</dbReference>
<evidence type="ECO:0000313" key="12">
    <source>
        <dbReference type="Proteomes" id="UP000838412"/>
    </source>
</evidence>
<proteinExistence type="inferred from homology"/>
<protein>
    <recommendedName>
        <fullName evidence="9">Integral membrane protein 2</fullName>
    </recommendedName>
</protein>
<name>A0A8J9Z182_BRALA</name>
<keyword evidence="5 9" id="KW-1133">Transmembrane helix</keyword>
<dbReference type="SMART" id="SM01039">
    <property type="entry name" value="BRICHOS"/>
    <property type="match status" value="1"/>
</dbReference>
<accession>A0A8J9Z182</accession>
<evidence type="ECO:0000256" key="3">
    <source>
        <dbReference type="ARBA" id="ARBA00022692"/>
    </source>
</evidence>
<evidence type="ECO:0000256" key="9">
    <source>
        <dbReference type="RuleBase" id="RU367061"/>
    </source>
</evidence>
<reference evidence="11" key="1">
    <citation type="submission" date="2022-01" db="EMBL/GenBank/DDBJ databases">
        <authorList>
            <person name="Braso-Vives M."/>
        </authorList>
    </citation>
    <scope>NUCLEOTIDE SEQUENCE</scope>
</reference>
<gene>
    <name evidence="11" type="primary">ITM2C</name>
    <name evidence="11" type="ORF">BLAG_LOCUS7679</name>
</gene>
<dbReference type="InterPro" id="IPR007084">
    <property type="entry name" value="BRICHOS_dom"/>
</dbReference>
<dbReference type="EMBL" id="OV696699">
    <property type="protein sequence ID" value="CAH1245309.1"/>
    <property type="molecule type" value="Genomic_DNA"/>
</dbReference>
<dbReference type="GO" id="GO:0005794">
    <property type="term" value="C:Golgi apparatus"/>
    <property type="evidence" value="ECO:0007669"/>
    <property type="project" value="TreeGrafter"/>
</dbReference>
<dbReference type="GO" id="GO:0005886">
    <property type="term" value="C:plasma membrane"/>
    <property type="evidence" value="ECO:0007669"/>
    <property type="project" value="UniProtKB-UniRule"/>
</dbReference>
<dbReference type="PANTHER" id="PTHR10962:SF1">
    <property type="entry name" value="INTEGRAL MEMBRANE PROTEIN 2"/>
    <property type="match status" value="1"/>
</dbReference>
<sequence length="274" mass="31337">MGKITLANPSGQKDPIKDVKIPMKPADDDDVETATVAVTQPMPRRRNGCTSCIMALICMLLVIGGIAGGLFLYRHFGRHRKFVGRCGVRYNSHYYNRGQDPTTPRAQWAMLEEDVEVDLDGEYERIEVPDFDKCNHATVLHDFRRQLTAFKDWDHMRCFVMALNESAVPPPRSLFDLLMRVKDGSFMPQAYVNREVMRVVQPPIADTAQLGQYIHAVCRGVDTYRLTSIRKNDEDLRPEGHYLAKRDTSEEECDSKIRFFSGKEVSEVCIKFVE</sequence>
<dbReference type="AlphaFoldDB" id="A0A8J9Z182"/>
<evidence type="ECO:0000256" key="5">
    <source>
        <dbReference type="ARBA" id="ARBA00022989"/>
    </source>
</evidence>
<dbReference type="Proteomes" id="UP000838412">
    <property type="component" value="Chromosome 14"/>
</dbReference>
<evidence type="ECO:0000256" key="6">
    <source>
        <dbReference type="ARBA" id="ARBA00023136"/>
    </source>
</evidence>
<evidence type="ECO:0000313" key="11">
    <source>
        <dbReference type="EMBL" id="CAH1245309.1"/>
    </source>
</evidence>
<evidence type="ECO:0000256" key="7">
    <source>
        <dbReference type="ARBA" id="ARBA00023157"/>
    </source>
</evidence>
<evidence type="ECO:0000256" key="2">
    <source>
        <dbReference type="ARBA" id="ARBA00006794"/>
    </source>
</evidence>
<keyword evidence="4 9" id="KW-0735">Signal-anchor</keyword>
<keyword evidence="9" id="KW-1003">Cell membrane</keyword>
<dbReference type="GO" id="GO:0001540">
    <property type="term" value="F:amyloid-beta binding"/>
    <property type="evidence" value="ECO:0007669"/>
    <property type="project" value="TreeGrafter"/>
</dbReference>
<dbReference type="Pfam" id="PF04089">
    <property type="entry name" value="BRICHOS"/>
    <property type="match status" value="1"/>
</dbReference>
<dbReference type="OrthoDB" id="9982095at2759"/>
<dbReference type="GO" id="GO:0070062">
    <property type="term" value="C:extracellular exosome"/>
    <property type="evidence" value="ECO:0007669"/>
    <property type="project" value="TreeGrafter"/>
</dbReference>
<feature type="domain" description="BRICHOS" evidence="10">
    <location>
        <begin position="131"/>
        <end position="226"/>
    </location>
</feature>
<keyword evidence="12" id="KW-1185">Reference proteome</keyword>
<feature type="transmembrane region" description="Helical" evidence="9">
    <location>
        <begin position="53"/>
        <end position="73"/>
    </location>
</feature>